<gene>
    <name evidence="1" type="ORF">SMRZ_LOCUS1618</name>
</gene>
<name>A0A183LCU3_9TREM</name>
<dbReference type="EMBL" id="UZAI01000366">
    <property type="protein sequence ID" value="VDO51853.1"/>
    <property type="molecule type" value="Genomic_DNA"/>
</dbReference>
<evidence type="ECO:0000313" key="1">
    <source>
        <dbReference type="EMBL" id="VDO51853.1"/>
    </source>
</evidence>
<accession>A0A183LCU3</accession>
<proteinExistence type="predicted"/>
<sequence length="109" mass="12084">MKIGCTVIIGIIKAQNFHLQQQTQNSTSVVAASAVVAFSIHKGRSKILRYNTACNNGITLDGEDLEDVKSFTYLASIIDEHGRFDTDVNERIGKARAAYLQLKIIWNSK</sequence>
<dbReference type="Proteomes" id="UP000277204">
    <property type="component" value="Unassembled WGS sequence"/>
</dbReference>
<reference evidence="1 2" key="1">
    <citation type="submission" date="2018-11" db="EMBL/GenBank/DDBJ databases">
        <authorList>
            <consortium name="Pathogen Informatics"/>
        </authorList>
    </citation>
    <scope>NUCLEOTIDE SEQUENCE [LARGE SCALE GENOMIC DNA]</scope>
    <source>
        <strain evidence="1 2">Zambia</strain>
    </source>
</reference>
<organism evidence="1 2">
    <name type="scientific">Schistosoma margrebowiei</name>
    <dbReference type="NCBI Taxonomy" id="48269"/>
    <lineage>
        <taxon>Eukaryota</taxon>
        <taxon>Metazoa</taxon>
        <taxon>Spiralia</taxon>
        <taxon>Lophotrochozoa</taxon>
        <taxon>Platyhelminthes</taxon>
        <taxon>Trematoda</taxon>
        <taxon>Digenea</taxon>
        <taxon>Strigeidida</taxon>
        <taxon>Schistosomatoidea</taxon>
        <taxon>Schistosomatidae</taxon>
        <taxon>Schistosoma</taxon>
    </lineage>
</organism>
<evidence type="ECO:0000313" key="2">
    <source>
        <dbReference type="Proteomes" id="UP000277204"/>
    </source>
</evidence>
<dbReference type="AlphaFoldDB" id="A0A183LCU3"/>
<protein>
    <submittedName>
        <fullName evidence="1">Uncharacterized protein</fullName>
    </submittedName>
</protein>
<keyword evidence="2" id="KW-1185">Reference proteome</keyword>